<name>A0A485M590_9ZZZZ</name>
<dbReference type="Gene3D" id="3.60.60.10">
    <property type="entry name" value="Penicillin V Acylase, Chain A"/>
    <property type="match status" value="1"/>
</dbReference>
<sequence length="423" mass="47485">MCDTFAVGEAATRAGSWIFAKNSDREPDEAQIVVSYPGKEHSHHQEVRCTYISIPQAPETRGVVLCKPFWIWGAEMGVNEKGVVIGNEALFTRSKPEKSPGLIGMDLVRLGLERADTAQEAADVITGLLRRYGQGGPCGYRDKKFTYMNSYLIMDRTGIVVLETVGRDYAMKSYQDFAAISNGITIGRDWKESSMPRGTDFQAFSDPIMTWFSGSRARRAYIIEHISPHGSTFGVADAFEILRGHQGGLLFKGLNHDVCMHAAEPLIRRSHTTGSLVVELDSSSGFRIFVTAGSSPCLTAFKPILPGNMPAGIDQGGFRYNEDSYWWRHEAFIIQAQLRLSQVQEPLLKEIREFEGGYCLNMPFFDWESRDRALKSVNSEAFFRSSTLESSWLHAMKGMAQDRRPLHNVFWKMTARRNGIPLE</sequence>
<dbReference type="Pfam" id="PF03577">
    <property type="entry name" value="Peptidase_C69"/>
    <property type="match status" value="1"/>
</dbReference>
<dbReference type="InterPro" id="IPR005322">
    <property type="entry name" value="Peptidase_C69"/>
</dbReference>
<protein>
    <submittedName>
        <fullName evidence="1">Peptidase family C69</fullName>
    </submittedName>
</protein>
<dbReference type="EMBL" id="CAADRM010000157">
    <property type="protein sequence ID" value="VFU18689.1"/>
    <property type="molecule type" value="Genomic_DNA"/>
</dbReference>
<reference evidence="1" key="1">
    <citation type="submission" date="2019-03" db="EMBL/GenBank/DDBJ databases">
        <authorList>
            <person name="Hao L."/>
        </authorList>
    </citation>
    <scope>NUCLEOTIDE SEQUENCE</scope>
</reference>
<dbReference type="GO" id="GO:0006508">
    <property type="term" value="P:proteolysis"/>
    <property type="evidence" value="ECO:0007669"/>
    <property type="project" value="InterPro"/>
</dbReference>
<organism evidence="1">
    <name type="scientific">anaerobic digester metagenome</name>
    <dbReference type="NCBI Taxonomy" id="1263854"/>
    <lineage>
        <taxon>unclassified sequences</taxon>
        <taxon>metagenomes</taxon>
        <taxon>ecological metagenomes</taxon>
    </lineage>
</organism>
<dbReference type="PANTHER" id="PTHR12994">
    <property type="entry name" value="SECERNIN"/>
    <property type="match status" value="1"/>
</dbReference>
<dbReference type="GO" id="GO:0016805">
    <property type="term" value="F:dipeptidase activity"/>
    <property type="evidence" value="ECO:0007669"/>
    <property type="project" value="InterPro"/>
</dbReference>
<gene>
    <name evidence="1" type="ORF">SCFA_890026</name>
</gene>
<accession>A0A485M590</accession>
<dbReference type="AlphaFoldDB" id="A0A485M590"/>
<dbReference type="PANTHER" id="PTHR12994:SF17">
    <property type="entry name" value="LD30995P"/>
    <property type="match status" value="1"/>
</dbReference>
<dbReference type="GO" id="GO:0070004">
    <property type="term" value="F:cysteine-type exopeptidase activity"/>
    <property type="evidence" value="ECO:0007669"/>
    <property type="project" value="InterPro"/>
</dbReference>
<evidence type="ECO:0000313" key="1">
    <source>
        <dbReference type="EMBL" id="VFU18689.1"/>
    </source>
</evidence>
<proteinExistence type="predicted"/>